<keyword evidence="3" id="KW-1185">Reference proteome</keyword>
<dbReference type="AlphaFoldDB" id="A0A1G6AYI6"/>
<accession>A0A1G6AYI6</accession>
<organism evidence="2 3">
    <name type="scientific">Eubacterium oxidoreducens</name>
    <dbReference type="NCBI Taxonomy" id="1732"/>
    <lineage>
        <taxon>Bacteria</taxon>
        <taxon>Bacillati</taxon>
        <taxon>Bacillota</taxon>
        <taxon>Clostridia</taxon>
        <taxon>Eubacteriales</taxon>
        <taxon>Eubacteriaceae</taxon>
        <taxon>Eubacterium</taxon>
    </lineage>
</organism>
<sequence>MRHATTDSAEETMDAFAAVYTTYGSYISVLLGEHGDPVFRAKMRKIAEPVVIKRFNISSENETEAALKTEYVISAALGTIVRWFEFDMPISTRKLAELIIGFTKHGIL</sequence>
<evidence type="ECO:0000313" key="3">
    <source>
        <dbReference type="Proteomes" id="UP000199228"/>
    </source>
</evidence>
<dbReference type="STRING" id="1732.SAMN02910417_01034"/>
<name>A0A1G6AYI6_EUBOX</name>
<dbReference type="Proteomes" id="UP000199228">
    <property type="component" value="Unassembled WGS sequence"/>
</dbReference>
<evidence type="ECO:0000313" key="2">
    <source>
        <dbReference type="EMBL" id="SDB13481.1"/>
    </source>
</evidence>
<dbReference type="EMBL" id="FMXR01000007">
    <property type="protein sequence ID" value="SDB13481.1"/>
    <property type="molecule type" value="Genomic_DNA"/>
</dbReference>
<dbReference type="Pfam" id="PF14278">
    <property type="entry name" value="TetR_C_8"/>
    <property type="match status" value="1"/>
</dbReference>
<gene>
    <name evidence="2" type="ORF">SAMN02910417_01034</name>
</gene>
<proteinExistence type="predicted"/>
<dbReference type="InterPro" id="IPR039532">
    <property type="entry name" value="TetR_C_Firmicutes"/>
</dbReference>
<feature type="domain" description="Transcriptional regulator TetR C-terminal Firmicutes type" evidence="1">
    <location>
        <begin position="25"/>
        <end position="103"/>
    </location>
</feature>
<reference evidence="2 3" key="1">
    <citation type="submission" date="2016-10" db="EMBL/GenBank/DDBJ databases">
        <authorList>
            <person name="de Groot N.N."/>
        </authorList>
    </citation>
    <scope>NUCLEOTIDE SEQUENCE [LARGE SCALE GENOMIC DNA]</scope>
    <source>
        <strain evidence="2 3">DSM 3217</strain>
    </source>
</reference>
<evidence type="ECO:0000259" key="1">
    <source>
        <dbReference type="Pfam" id="PF14278"/>
    </source>
</evidence>
<protein>
    <recommendedName>
        <fullName evidence="1">Transcriptional regulator TetR C-terminal Firmicutes type domain-containing protein</fullName>
    </recommendedName>
</protein>
<dbReference type="Gene3D" id="1.10.357.10">
    <property type="entry name" value="Tetracycline Repressor, domain 2"/>
    <property type="match status" value="1"/>
</dbReference>